<evidence type="ECO:0000313" key="3">
    <source>
        <dbReference type="Proteomes" id="UP000271162"/>
    </source>
</evidence>
<reference evidence="2 3" key="2">
    <citation type="submission" date="2018-11" db="EMBL/GenBank/DDBJ databases">
        <authorList>
            <consortium name="Pathogen Informatics"/>
        </authorList>
    </citation>
    <scope>NUCLEOTIDE SEQUENCE [LARGE SCALE GENOMIC DNA]</scope>
</reference>
<dbReference type="InterPro" id="IPR036691">
    <property type="entry name" value="Endo/exonu/phosph_ase_sf"/>
</dbReference>
<dbReference type="Proteomes" id="UP000271162">
    <property type="component" value="Unassembled WGS sequence"/>
</dbReference>
<feature type="region of interest" description="Disordered" evidence="1">
    <location>
        <begin position="265"/>
        <end position="293"/>
    </location>
</feature>
<accession>A0A0N4Y6U9</accession>
<evidence type="ECO:0000313" key="4">
    <source>
        <dbReference type="WBParaSite" id="NBR_0001183801-mRNA-1"/>
    </source>
</evidence>
<proteinExistence type="predicted"/>
<evidence type="ECO:0000256" key="1">
    <source>
        <dbReference type="SAM" id="MobiDB-lite"/>
    </source>
</evidence>
<name>A0A0N4Y6U9_NIPBR</name>
<dbReference type="EMBL" id="UYSL01020613">
    <property type="protein sequence ID" value="VDL75433.1"/>
    <property type="molecule type" value="Genomic_DNA"/>
</dbReference>
<gene>
    <name evidence="2" type="ORF">NBR_LOCUS11844</name>
</gene>
<evidence type="ECO:0000313" key="2">
    <source>
        <dbReference type="EMBL" id="VDL75433.1"/>
    </source>
</evidence>
<dbReference type="WBParaSite" id="NBR_0001183801-mRNA-1">
    <property type="protein sequence ID" value="NBR_0001183801-mRNA-1"/>
    <property type="gene ID" value="NBR_0001183801"/>
</dbReference>
<dbReference type="SUPFAM" id="SSF56219">
    <property type="entry name" value="DNase I-like"/>
    <property type="match status" value="1"/>
</dbReference>
<feature type="compositionally biased region" description="Basic and acidic residues" evidence="1">
    <location>
        <begin position="31"/>
        <end position="41"/>
    </location>
</feature>
<organism evidence="4">
    <name type="scientific">Nippostrongylus brasiliensis</name>
    <name type="common">Rat hookworm</name>
    <dbReference type="NCBI Taxonomy" id="27835"/>
    <lineage>
        <taxon>Eukaryota</taxon>
        <taxon>Metazoa</taxon>
        <taxon>Ecdysozoa</taxon>
        <taxon>Nematoda</taxon>
        <taxon>Chromadorea</taxon>
        <taxon>Rhabditida</taxon>
        <taxon>Rhabditina</taxon>
        <taxon>Rhabditomorpha</taxon>
        <taxon>Strongyloidea</taxon>
        <taxon>Heligmosomidae</taxon>
        <taxon>Nippostrongylus</taxon>
    </lineage>
</organism>
<sequence>MEKHLTSNGMMTQRIYLKATASAGTDANSRGPEERQPREPSKPAGKCKNNDKIRVATLNVGTLTGRSSELAAALEHRSIDLCALQETRCSGNGLLMRRMKAKNGWARRKDLVRVDEVGDRRVHDEFKATDVPRRYLLSADNKSPVVVLTNVGFPALESMTSCATRDFFGSHRLSYHPTTETAEPGVRGTEAGLMLAAEPGVRGGLELAETRKRLLEKEELSSEEVLEAAEAFERVGKNAPHLKEGITEVGVTVVGRRETELRLHNAPDQDICSERDEEIPDERLPPSILASGA</sequence>
<dbReference type="STRING" id="27835.A0A0N4Y6U9"/>
<feature type="region of interest" description="Disordered" evidence="1">
    <location>
        <begin position="21"/>
        <end position="50"/>
    </location>
</feature>
<dbReference type="AlphaFoldDB" id="A0A0N4Y6U9"/>
<keyword evidence="3" id="KW-1185">Reference proteome</keyword>
<protein>
    <submittedName>
        <fullName evidence="4">Endo/exonuclease/phosphatase domain-containing protein</fullName>
    </submittedName>
</protein>
<reference evidence="4" key="1">
    <citation type="submission" date="2017-02" db="UniProtKB">
        <authorList>
            <consortium name="WormBaseParasite"/>
        </authorList>
    </citation>
    <scope>IDENTIFICATION</scope>
</reference>